<proteinExistence type="predicted"/>
<protein>
    <submittedName>
        <fullName evidence="1">Uncharacterized protein</fullName>
    </submittedName>
</protein>
<name>A0AAN9LG00_PHACN</name>
<gene>
    <name evidence="1" type="ORF">VNO80_27098</name>
</gene>
<evidence type="ECO:0000313" key="1">
    <source>
        <dbReference type="EMBL" id="KAK7335320.1"/>
    </source>
</evidence>
<keyword evidence="2" id="KW-1185">Reference proteome</keyword>
<comment type="caution">
    <text evidence="1">The sequence shown here is derived from an EMBL/GenBank/DDBJ whole genome shotgun (WGS) entry which is preliminary data.</text>
</comment>
<dbReference type="Proteomes" id="UP001374584">
    <property type="component" value="Unassembled WGS sequence"/>
</dbReference>
<sequence>MFSPVDSVVVDPEIGSDSFLPCGGLMAPLKQRGPTCNCTPMLKSVQGKKHQITKLFLGYLPPACPCPSAVSREFRVISTV</sequence>
<evidence type="ECO:0000313" key="2">
    <source>
        <dbReference type="Proteomes" id="UP001374584"/>
    </source>
</evidence>
<dbReference type="EMBL" id="JAYMYR010000010">
    <property type="protein sequence ID" value="KAK7335320.1"/>
    <property type="molecule type" value="Genomic_DNA"/>
</dbReference>
<organism evidence="1 2">
    <name type="scientific">Phaseolus coccineus</name>
    <name type="common">Scarlet runner bean</name>
    <name type="synonym">Phaseolus multiflorus</name>
    <dbReference type="NCBI Taxonomy" id="3886"/>
    <lineage>
        <taxon>Eukaryota</taxon>
        <taxon>Viridiplantae</taxon>
        <taxon>Streptophyta</taxon>
        <taxon>Embryophyta</taxon>
        <taxon>Tracheophyta</taxon>
        <taxon>Spermatophyta</taxon>
        <taxon>Magnoliopsida</taxon>
        <taxon>eudicotyledons</taxon>
        <taxon>Gunneridae</taxon>
        <taxon>Pentapetalae</taxon>
        <taxon>rosids</taxon>
        <taxon>fabids</taxon>
        <taxon>Fabales</taxon>
        <taxon>Fabaceae</taxon>
        <taxon>Papilionoideae</taxon>
        <taxon>50 kb inversion clade</taxon>
        <taxon>NPAAA clade</taxon>
        <taxon>indigoferoid/millettioid clade</taxon>
        <taxon>Phaseoleae</taxon>
        <taxon>Phaseolus</taxon>
    </lineage>
</organism>
<dbReference type="AlphaFoldDB" id="A0AAN9LG00"/>
<accession>A0AAN9LG00</accession>
<reference evidence="1 2" key="1">
    <citation type="submission" date="2024-01" db="EMBL/GenBank/DDBJ databases">
        <title>The genomes of 5 underutilized Papilionoideae crops provide insights into root nodulation and disease resistanc.</title>
        <authorList>
            <person name="Jiang F."/>
        </authorList>
    </citation>
    <scope>NUCLEOTIDE SEQUENCE [LARGE SCALE GENOMIC DNA]</scope>
    <source>
        <strain evidence="1">JINMINGXINNONG_FW02</strain>
        <tissue evidence="1">Leaves</tissue>
    </source>
</reference>